<feature type="region of interest" description="Disordered" evidence="1">
    <location>
        <begin position="45"/>
        <end position="87"/>
    </location>
</feature>
<dbReference type="Proteomes" id="UP001596435">
    <property type="component" value="Unassembled WGS sequence"/>
</dbReference>
<evidence type="ECO:0000313" key="3">
    <source>
        <dbReference type="Proteomes" id="UP001596435"/>
    </source>
</evidence>
<evidence type="ECO:0000313" key="2">
    <source>
        <dbReference type="EMBL" id="MFC7182301.1"/>
    </source>
</evidence>
<feature type="compositionally biased region" description="Basic and acidic residues" evidence="1">
    <location>
        <begin position="45"/>
        <end position="57"/>
    </location>
</feature>
<accession>A0ABW2FYI5</accession>
<sequence length="87" mass="9461">MNWDRATLVILAAFGCLTLLLTQINEVLAKVPQIIRTWRQVRDELRSGTHPGSEDRSVGVIDPSSPATDRMGTSRAPDESLAGNAES</sequence>
<evidence type="ECO:0000256" key="1">
    <source>
        <dbReference type="SAM" id="MobiDB-lite"/>
    </source>
</evidence>
<dbReference type="PROSITE" id="PS51257">
    <property type="entry name" value="PROKAR_LIPOPROTEIN"/>
    <property type="match status" value="1"/>
</dbReference>
<dbReference type="RefSeq" id="WP_345708817.1">
    <property type="nucleotide sequence ID" value="NZ_BAABKV010000001.1"/>
</dbReference>
<comment type="caution">
    <text evidence="2">The sequence shown here is derived from an EMBL/GenBank/DDBJ whole genome shotgun (WGS) entry which is preliminary data.</text>
</comment>
<keyword evidence="3" id="KW-1185">Reference proteome</keyword>
<reference evidence="3" key="1">
    <citation type="journal article" date="2019" name="Int. J. Syst. Evol. Microbiol.">
        <title>The Global Catalogue of Microorganisms (GCM) 10K type strain sequencing project: providing services to taxonomists for standard genome sequencing and annotation.</title>
        <authorList>
            <consortium name="The Broad Institute Genomics Platform"/>
            <consortium name="The Broad Institute Genome Sequencing Center for Infectious Disease"/>
            <person name="Wu L."/>
            <person name="Ma J."/>
        </authorList>
    </citation>
    <scope>NUCLEOTIDE SEQUENCE [LARGE SCALE GENOMIC DNA]</scope>
    <source>
        <strain evidence="3">CGMCC 1.12859</strain>
    </source>
</reference>
<dbReference type="EMBL" id="JBHTAJ010000044">
    <property type="protein sequence ID" value="MFC7182301.1"/>
    <property type="molecule type" value="Genomic_DNA"/>
</dbReference>
<gene>
    <name evidence="2" type="ORF">ACFQMG_22395</name>
</gene>
<organism evidence="2 3">
    <name type="scientific">Kitasatospora paranensis</name>
    <dbReference type="NCBI Taxonomy" id="258053"/>
    <lineage>
        <taxon>Bacteria</taxon>
        <taxon>Bacillati</taxon>
        <taxon>Actinomycetota</taxon>
        <taxon>Actinomycetes</taxon>
        <taxon>Kitasatosporales</taxon>
        <taxon>Streptomycetaceae</taxon>
        <taxon>Kitasatospora</taxon>
    </lineage>
</organism>
<protein>
    <submittedName>
        <fullName evidence="2">Uncharacterized protein</fullName>
    </submittedName>
</protein>
<name>A0ABW2FYI5_9ACTN</name>
<proteinExistence type="predicted"/>